<dbReference type="AlphaFoldDB" id="A0A226CW05"/>
<dbReference type="PANTHER" id="PTHR23022:SF129">
    <property type="entry name" value="TRANSPOSABLE ELEMENT TC3 TRANSPOSASE"/>
    <property type="match status" value="1"/>
</dbReference>
<dbReference type="InterPro" id="IPR036397">
    <property type="entry name" value="RNaseH_sf"/>
</dbReference>
<proteinExistence type="predicted"/>
<dbReference type="EMBL" id="LNIX01000078">
    <property type="protein sequence ID" value="OXA36697.1"/>
    <property type="molecule type" value="Genomic_DNA"/>
</dbReference>
<dbReference type="GO" id="GO:0015074">
    <property type="term" value="P:DNA integration"/>
    <property type="evidence" value="ECO:0007669"/>
    <property type="project" value="InterPro"/>
</dbReference>
<feature type="domain" description="Transposase Tc1-like" evidence="1">
    <location>
        <begin position="78"/>
        <end position="134"/>
    </location>
</feature>
<evidence type="ECO:0000313" key="4">
    <source>
        <dbReference type="Proteomes" id="UP000198287"/>
    </source>
</evidence>
<protein>
    <submittedName>
        <fullName evidence="3">Transposable element Tc3 transposase</fullName>
    </submittedName>
</protein>
<dbReference type="PANTHER" id="PTHR23022">
    <property type="entry name" value="TRANSPOSABLE ELEMENT-RELATED"/>
    <property type="match status" value="1"/>
</dbReference>
<dbReference type="InterPro" id="IPR052338">
    <property type="entry name" value="Transposase_5"/>
</dbReference>
<dbReference type="Gene3D" id="1.10.10.60">
    <property type="entry name" value="Homeodomain-like"/>
    <property type="match status" value="1"/>
</dbReference>
<dbReference type="InterPro" id="IPR002492">
    <property type="entry name" value="Transposase_Tc1-like"/>
</dbReference>
<dbReference type="Gene3D" id="1.10.10.10">
    <property type="entry name" value="Winged helix-like DNA-binding domain superfamily/Winged helix DNA-binding domain"/>
    <property type="match status" value="1"/>
</dbReference>
<reference evidence="3 4" key="1">
    <citation type="submission" date="2015-12" db="EMBL/GenBank/DDBJ databases">
        <title>The genome of Folsomia candida.</title>
        <authorList>
            <person name="Faddeeva A."/>
            <person name="Derks M.F."/>
            <person name="Anvar Y."/>
            <person name="Smit S."/>
            <person name="Van Straalen N."/>
            <person name="Roelofs D."/>
        </authorList>
    </citation>
    <scope>NUCLEOTIDE SEQUENCE [LARGE SCALE GENOMIC DNA]</scope>
    <source>
        <strain evidence="3 4">VU population</strain>
        <tissue evidence="3">Whole body</tissue>
    </source>
</reference>
<dbReference type="STRING" id="158441.A0A226CW05"/>
<dbReference type="Proteomes" id="UP000198287">
    <property type="component" value="Unassembled WGS sequence"/>
</dbReference>
<dbReference type="GO" id="GO:0003677">
    <property type="term" value="F:DNA binding"/>
    <property type="evidence" value="ECO:0007669"/>
    <property type="project" value="InterPro"/>
</dbReference>
<comment type="caution">
    <text evidence="3">The sequence shown here is derived from an EMBL/GenBank/DDBJ whole genome shotgun (WGS) entry which is preliminary data.</text>
</comment>
<sequence>MPKGQPLSEFKLGQIQLIRDQSLSQQKIADFLGCSQSVISNSLNSKTHQGGENAPVGRPKVLTERNERKIAQLASTGKYSVRDIARELPISVSKDTVHRALCNNQDLQWRKIVTQPPLTQRHRDARLDFAREHMTWEKKWDKVVFSDEKKTDSAGYQDVLKANLIRQGSKIGGRGWIFQQDKASVHASRSTTDFLAAKNIRTLDWPARSPDLNPMENLWAELARRGYGHGRQYGIKRELEQAIHQEWANIPIETLRNLTDSMKRRIFEVILAHGGFTRY</sequence>
<evidence type="ECO:0000313" key="3">
    <source>
        <dbReference type="EMBL" id="OXA36697.1"/>
    </source>
</evidence>
<evidence type="ECO:0000259" key="2">
    <source>
        <dbReference type="Pfam" id="PF13358"/>
    </source>
</evidence>
<dbReference type="GO" id="GO:0006313">
    <property type="term" value="P:DNA transposition"/>
    <property type="evidence" value="ECO:0007669"/>
    <property type="project" value="InterPro"/>
</dbReference>
<keyword evidence="4" id="KW-1185">Reference proteome</keyword>
<dbReference type="Pfam" id="PF01498">
    <property type="entry name" value="HTH_Tnp_Tc3_2"/>
    <property type="match status" value="1"/>
</dbReference>
<dbReference type="InterPro" id="IPR036388">
    <property type="entry name" value="WH-like_DNA-bd_sf"/>
</dbReference>
<name>A0A226CW05_FOLCA</name>
<evidence type="ECO:0000259" key="1">
    <source>
        <dbReference type="Pfam" id="PF01498"/>
    </source>
</evidence>
<accession>A0A226CW05</accession>
<gene>
    <name evidence="3" type="ORF">Fcan01_28533</name>
</gene>
<dbReference type="Pfam" id="PF13358">
    <property type="entry name" value="DDE_3"/>
    <property type="match status" value="1"/>
</dbReference>
<dbReference type="InterPro" id="IPR038717">
    <property type="entry name" value="Tc1-like_DDE_dom"/>
</dbReference>
<organism evidence="3 4">
    <name type="scientific">Folsomia candida</name>
    <name type="common">Springtail</name>
    <dbReference type="NCBI Taxonomy" id="158441"/>
    <lineage>
        <taxon>Eukaryota</taxon>
        <taxon>Metazoa</taxon>
        <taxon>Ecdysozoa</taxon>
        <taxon>Arthropoda</taxon>
        <taxon>Hexapoda</taxon>
        <taxon>Collembola</taxon>
        <taxon>Entomobryomorpha</taxon>
        <taxon>Isotomoidea</taxon>
        <taxon>Isotomidae</taxon>
        <taxon>Proisotominae</taxon>
        <taxon>Folsomia</taxon>
    </lineage>
</organism>
<dbReference type="OMA" id="PITIWRE"/>
<dbReference type="Gene3D" id="3.30.420.10">
    <property type="entry name" value="Ribonuclease H-like superfamily/Ribonuclease H"/>
    <property type="match status" value="2"/>
</dbReference>
<feature type="domain" description="Tc1-like transposase DDE" evidence="2">
    <location>
        <begin position="143"/>
        <end position="225"/>
    </location>
</feature>